<reference evidence="1" key="1">
    <citation type="journal article" date="2021" name="Proc. Natl. Acad. Sci. U.S.A.">
        <title>A Catalog of Tens of Thousands of Viruses from Human Metagenomes Reveals Hidden Associations with Chronic Diseases.</title>
        <authorList>
            <person name="Tisza M.J."/>
            <person name="Buck C.B."/>
        </authorList>
    </citation>
    <scope>NUCLEOTIDE SEQUENCE</scope>
    <source>
        <strain evidence="1">CtpnN3</strain>
    </source>
</reference>
<sequence>MGKTRTTTKATDQKVIKDRVDFIKTLDDIARKGVELDTLQAAKETALQQVLTDHDPGISDLTTEINSLVKMAEQWASPRREELFPKGRKSGTTALTTYGYRLGQPSLKPAKGWTWDKIVALLKTTRRKAYLVTKVTPDKDAIRQHVKPHKLAKLGLKIEQVETFFVERSTKSDDRD</sequence>
<dbReference type="InterPro" id="IPR009951">
    <property type="entry name" value="Host-nuc_inhib_Gam"/>
</dbReference>
<dbReference type="GO" id="GO:0003690">
    <property type="term" value="F:double-stranded DNA binding"/>
    <property type="evidence" value="ECO:0007669"/>
    <property type="project" value="InterPro"/>
</dbReference>
<accession>A0A8S5QDH2</accession>
<dbReference type="GO" id="GO:0042262">
    <property type="term" value="P:DNA protection"/>
    <property type="evidence" value="ECO:0007669"/>
    <property type="project" value="InterPro"/>
</dbReference>
<protein>
    <submittedName>
        <fullName evidence="1">Uncharacterized protein</fullName>
    </submittedName>
</protein>
<proteinExistence type="predicted"/>
<dbReference type="EMBL" id="BK015632">
    <property type="protein sequence ID" value="DAE16849.1"/>
    <property type="molecule type" value="Genomic_DNA"/>
</dbReference>
<organism evidence="1">
    <name type="scientific">Siphoviridae sp. ctpnN3</name>
    <dbReference type="NCBI Taxonomy" id="2825677"/>
    <lineage>
        <taxon>Viruses</taxon>
        <taxon>Duplodnaviria</taxon>
        <taxon>Heunggongvirae</taxon>
        <taxon>Uroviricota</taxon>
        <taxon>Caudoviricetes</taxon>
    </lineage>
</organism>
<evidence type="ECO:0000313" key="1">
    <source>
        <dbReference type="EMBL" id="DAE16849.1"/>
    </source>
</evidence>
<dbReference type="SUPFAM" id="SSF161266">
    <property type="entry name" value="Gam-like"/>
    <property type="match status" value="1"/>
</dbReference>
<name>A0A8S5QDH2_9CAUD</name>
<dbReference type="Pfam" id="PF07352">
    <property type="entry name" value="Phage_Mu_Gam"/>
    <property type="match status" value="1"/>
</dbReference>